<dbReference type="SUPFAM" id="SSF54826">
    <property type="entry name" value="Enolase N-terminal domain-like"/>
    <property type="match status" value="1"/>
</dbReference>
<dbReference type="Pfam" id="PF13378">
    <property type="entry name" value="MR_MLE_C"/>
    <property type="match status" value="1"/>
</dbReference>
<proteinExistence type="inferred from homology"/>
<dbReference type="InterPro" id="IPR036849">
    <property type="entry name" value="Enolase-like_C_sf"/>
</dbReference>
<dbReference type="InterPro" id="IPR029017">
    <property type="entry name" value="Enolase-like_N"/>
</dbReference>
<dbReference type="SMART" id="SM00922">
    <property type="entry name" value="MR_MLE"/>
    <property type="match status" value="1"/>
</dbReference>
<dbReference type="PROSITE" id="PS00909">
    <property type="entry name" value="MR_MLE_2"/>
    <property type="match status" value="1"/>
</dbReference>
<organism evidence="10 11">
    <name type="scientific">Rhizobium azibense</name>
    <dbReference type="NCBI Taxonomy" id="1136135"/>
    <lineage>
        <taxon>Bacteria</taxon>
        <taxon>Pseudomonadati</taxon>
        <taxon>Pseudomonadota</taxon>
        <taxon>Alphaproteobacteria</taxon>
        <taxon>Hyphomicrobiales</taxon>
        <taxon>Rhizobiaceae</taxon>
        <taxon>Rhizobium/Agrobacterium group</taxon>
        <taxon>Rhizobium</taxon>
    </lineage>
</organism>
<evidence type="ECO:0000256" key="8">
    <source>
        <dbReference type="PIRSR" id="PIRSR613370-1"/>
    </source>
</evidence>
<dbReference type="InterPro" id="IPR013341">
    <property type="entry name" value="Mandelate_racemase_N_dom"/>
</dbReference>
<feature type="active site" description="Proton acceptor" evidence="8">
    <location>
        <position position="170"/>
    </location>
</feature>
<dbReference type="SFLD" id="SFLDG00180">
    <property type="entry name" value="muconate_cycloisomerase"/>
    <property type="match status" value="1"/>
</dbReference>
<dbReference type="InterPro" id="IPR013342">
    <property type="entry name" value="Mandelate_racemase_C"/>
</dbReference>
<dbReference type="AlphaFoldDB" id="A0A4R3Q579"/>
<dbReference type="GO" id="GO:0018850">
    <property type="term" value="F:chloromuconate cycloisomerase activity"/>
    <property type="evidence" value="ECO:0007669"/>
    <property type="project" value="InterPro"/>
</dbReference>
<dbReference type="CDD" id="cd03318">
    <property type="entry name" value="MLE"/>
    <property type="match status" value="1"/>
</dbReference>
<dbReference type="InterPro" id="IPR013370">
    <property type="entry name" value="Chloromuconate_cycloisomerase"/>
</dbReference>
<reference evidence="10 11" key="1">
    <citation type="submission" date="2019-03" db="EMBL/GenBank/DDBJ databases">
        <title>Genomic Encyclopedia of Type Strains, Phase IV (KMG-V): Genome sequencing to study the core and pangenomes of soil and plant-associated prokaryotes.</title>
        <authorList>
            <person name="Whitman W."/>
        </authorList>
    </citation>
    <scope>NUCLEOTIDE SEQUENCE [LARGE SCALE GENOMIC DNA]</scope>
    <source>
        <strain evidence="10 11">Gr42</strain>
    </source>
</reference>
<comment type="similarity">
    <text evidence="3">Belongs to the mandelate racemase/muconate lactonizing enzyme family.</text>
</comment>
<dbReference type="GO" id="GO:0018849">
    <property type="term" value="F:muconate cycloisomerase activity"/>
    <property type="evidence" value="ECO:0007669"/>
    <property type="project" value="InterPro"/>
</dbReference>
<dbReference type="RefSeq" id="WP_132662507.1">
    <property type="nucleotide sequence ID" value="NZ_SMBJ01000020.1"/>
</dbReference>
<evidence type="ECO:0000256" key="3">
    <source>
        <dbReference type="ARBA" id="ARBA00008031"/>
    </source>
</evidence>
<keyword evidence="11" id="KW-1185">Reference proteome</keyword>
<dbReference type="SUPFAM" id="SSF51604">
    <property type="entry name" value="Enolase C-terminal domain-like"/>
    <property type="match status" value="1"/>
</dbReference>
<dbReference type="GO" id="GO:0030145">
    <property type="term" value="F:manganese ion binding"/>
    <property type="evidence" value="ECO:0007669"/>
    <property type="project" value="InterPro"/>
</dbReference>
<evidence type="ECO:0000313" key="10">
    <source>
        <dbReference type="EMBL" id="TCU15624.1"/>
    </source>
</evidence>
<evidence type="ECO:0000256" key="4">
    <source>
        <dbReference type="ARBA" id="ARBA00022723"/>
    </source>
</evidence>
<dbReference type="GO" id="GO:0016854">
    <property type="term" value="F:racemase and epimerase activity"/>
    <property type="evidence" value="ECO:0007669"/>
    <property type="project" value="UniProtKB-ARBA"/>
</dbReference>
<dbReference type="SFLD" id="SFLDS00001">
    <property type="entry name" value="Enolase"/>
    <property type="match status" value="1"/>
</dbReference>
<dbReference type="InterPro" id="IPR018110">
    <property type="entry name" value="Mandel_Rmase/mucon_lact_enz_CS"/>
</dbReference>
<comment type="caution">
    <text evidence="10">The sequence shown here is derived from an EMBL/GenBank/DDBJ whole genome shotgun (WGS) entry which is preliminary data.</text>
</comment>
<dbReference type="GO" id="GO:0000287">
    <property type="term" value="F:magnesium ion binding"/>
    <property type="evidence" value="ECO:0007669"/>
    <property type="project" value="UniProtKB-ARBA"/>
</dbReference>
<feature type="active site" description="Proton donor" evidence="8">
    <location>
        <position position="326"/>
    </location>
</feature>
<protein>
    <submittedName>
        <fullName evidence="10">Muconate cycloisomerase</fullName>
    </submittedName>
</protein>
<dbReference type="PANTHER" id="PTHR48073:SF2">
    <property type="entry name" value="O-SUCCINYLBENZOATE SYNTHASE"/>
    <property type="match status" value="1"/>
</dbReference>
<evidence type="ECO:0000256" key="1">
    <source>
        <dbReference type="ARBA" id="ARBA00001936"/>
    </source>
</evidence>
<evidence type="ECO:0000313" key="11">
    <source>
        <dbReference type="Proteomes" id="UP000295547"/>
    </source>
</evidence>
<comment type="cofactor">
    <cofactor evidence="1">
        <name>Mn(2+)</name>
        <dbReference type="ChEBI" id="CHEBI:29035"/>
    </cofactor>
</comment>
<evidence type="ECO:0000256" key="2">
    <source>
        <dbReference type="ARBA" id="ARBA00005211"/>
    </source>
</evidence>
<evidence type="ECO:0000256" key="5">
    <source>
        <dbReference type="ARBA" id="ARBA00022797"/>
    </source>
</evidence>
<dbReference type="GO" id="GO:0009063">
    <property type="term" value="P:amino acid catabolic process"/>
    <property type="evidence" value="ECO:0007669"/>
    <property type="project" value="InterPro"/>
</dbReference>
<name>A0A4R3Q579_9HYPH</name>
<dbReference type="EMBL" id="SMBJ01000020">
    <property type="protein sequence ID" value="TCU15624.1"/>
    <property type="molecule type" value="Genomic_DNA"/>
</dbReference>
<dbReference type="NCBIfam" id="TIGR02534">
    <property type="entry name" value="mucon_cyclo"/>
    <property type="match status" value="1"/>
</dbReference>
<keyword evidence="4" id="KW-0479">Metal-binding</keyword>
<dbReference type="Pfam" id="PF02746">
    <property type="entry name" value="MR_MLE_N"/>
    <property type="match status" value="1"/>
</dbReference>
<sequence length="385" mass="41259">MSVEVRIVSIEAIILDLPTIRPHRLSMVTMSGQSMMIVRLRCSDGVEGLGEGTTIGGLAYGPESPEGMKLTIDEYIAPLLLGFDPTRVQVAMDRVRKAVKGNHFAKCAVEAALLDCQARRLGVSMSELLGGRRHKSLPIAWTLASGDTARDIDEAQAMLDRRRHKDFKLKIGLKSIEEDIRHVAAIRKALPDMASIRVDANMAWREREARNAIAALAEAGCVLVEQPVCGIAPLARLTRVSSIAMMADEVLVGPESALEAVTVHAADVFSIKIEQAGGLFAAAKVIAIAETGGISVYGGTMLEGPIGTIAAAQLMAGVKDLRWGTEFFGPLLLTEEILATPLDYSDFELTVPDGPGLGIELDEDCLAFFVRGGMRKTISIAGQRG</sequence>
<evidence type="ECO:0000259" key="9">
    <source>
        <dbReference type="SMART" id="SM00922"/>
    </source>
</evidence>
<dbReference type="PANTHER" id="PTHR48073">
    <property type="entry name" value="O-SUCCINYLBENZOATE SYNTHASE-RELATED"/>
    <property type="match status" value="1"/>
</dbReference>
<keyword evidence="5" id="KW-0058">Aromatic hydrocarbons catabolism</keyword>
<evidence type="ECO:0000256" key="7">
    <source>
        <dbReference type="ARBA" id="ARBA00023235"/>
    </source>
</evidence>
<keyword evidence="6" id="KW-0464">Manganese</keyword>
<evidence type="ECO:0000256" key="6">
    <source>
        <dbReference type="ARBA" id="ARBA00023211"/>
    </source>
</evidence>
<dbReference type="SFLD" id="SFLDG01258">
    <property type="entry name" value="(chloro)muconate_cycloisomeras"/>
    <property type="match status" value="1"/>
</dbReference>
<dbReference type="OrthoDB" id="9775913at2"/>
<accession>A0A4R3Q579</accession>
<dbReference type="Gene3D" id="3.20.20.120">
    <property type="entry name" value="Enolase-like C-terminal domain"/>
    <property type="match status" value="1"/>
</dbReference>
<dbReference type="Gene3D" id="3.30.390.10">
    <property type="entry name" value="Enolase-like, N-terminal domain"/>
    <property type="match status" value="1"/>
</dbReference>
<gene>
    <name evidence="10" type="ORF">EV130_1208</name>
</gene>
<feature type="domain" description="Mandelate racemase/muconate lactonizing enzyme C-terminal" evidence="9">
    <location>
        <begin position="149"/>
        <end position="244"/>
    </location>
</feature>
<comment type="pathway">
    <text evidence="2">Aromatic compound metabolism.</text>
</comment>
<dbReference type="Proteomes" id="UP000295547">
    <property type="component" value="Unassembled WGS sequence"/>
</dbReference>
<dbReference type="InterPro" id="IPR029065">
    <property type="entry name" value="Enolase_C-like"/>
</dbReference>
<keyword evidence="7 10" id="KW-0413">Isomerase</keyword>
<dbReference type="GO" id="GO:0006518">
    <property type="term" value="P:peptide metabolic process"/>
    <property type="evidence" value="ECO:0007669"/>
    <property type="project" value="UniProtKB-ARBA"/>
</dbReference>